<dbReference type="GeneID" id="74302946"/>
<evidence type="ECO:0000259" key="1">
    <source>
        <dbReference type="Pfam" id="PF01494"/>
    </source>
</evidence>
<accession>A0A5N5UY96</accession>
<dbReference type="RefSeq" id="WP_003889355.1">
    <property type="nucleotide sequence ID" value="NZ_ANBO01000019.1"/>
</dbReference>
<keyword evidence="3" id="KW-1185">Reference proteome</keyword>
<protein>
    <submittedName>
        <fullName evidence="2">Oxidoreductase</fullName>
    </submittedName>
</protein>
<dbReference type="PRINTS" id="PR00420">
    <property type="entry name" value="RNGMNOXGNASE"/>
</dbReference>
<dbReference type="GO" id="GO:0071949">
    <property type="term" value="F:FAD binding"/>
    <property type="evidence" value="ECO:0007669"/>
    <property type="project" value="InterPro"/>
</dbReference>
<dbReference type="InterPro" id="IPR002938">
    <property type="entry name" value="FAD-bd"/>
</dbReference>
<comment type="caution">
    <text evidence="2">The sequence shown here is derived from an EMBL/GenBank/DDBJ whole genome shotgun (WGS) entry which is preliminary data.</text>
</comment>
<reference evidence="2 3" key="1">
    <citation type="submission" date="2012-10" db="EMBL/GenBank/DDBJ databases">
        <title>The draft sequence of the Mycobacterium pheli genome.</title>
        <authorList>
            <person name="Pettersson B.M.F."/>
            <person name="Das S."/>
            <person name="Dasgupta S."/>
            <person name="Bhattacharya A."/>
            <person name="Kirsebom L.A."/>
        </authorList>
    </citation>
    <scope>NUCLEOTIDE SEQUENCE [LARGE SCALE GENOMIC DNA]</scope>
    <source>
        <strain evidence="2 3">CCUG 21000</strain>
    </source>
</reference>
<dbReference type="InterPro" id="IPR051704">
    <property type="entry name" value="FAD_aromatic-hydroxylase"/>
</dbReference>
<evidence type="ECO:0000313" key="3">
    <source>
        <dbReference type="Proteomes" id="UP000325690"/>
    </source>
</evidence>
<proteinExistence type="predicted"/>
<dbReference type="AlphaFoldDB" id="A0A5N5UY96"/>
<dbReference type="SUPFAM" id="SSF51905">
    <property type="entry name" value="FAD/NAD(P)-binding domain"/>
    <property type="match status" value="1"/>
</dbReference>
<dbReference type="EMBL" id="ANBP01000024">
    <property type="protein sequence ID" value="KAB7754368.1"/>
    <property type="molecule type" value="Genomic_DNA"/>
</dbReference>
<dbReference type="Gene3D" id="3.50.50.60">
    <property type="entry name" value="FAD/NAD(P)-binding domain"/>
    <property type="match status" value="1"/>
</dbReference>
<dbReference type="PANTHER" id="PTHR46865:SF2">
    <property type="entry name" value="MONOOXYGENASE"/>
    <property type="match status" value="1"/>
</dbReference>
<dbReference type="Pfam" id="PF01494">
    <property type="entry name" value="FAD_binding_3"/>
    <property type="match status" value="1"/>
</dbReference>
<dbReference type="PANTHER" id="PTHR46865">
    <property type="entry name" value="OXIDOREDUCTASE-RELATED"/>
    <property type="match status" value="1"/>
</dbReference>
<name>A0A5N5UY96_MYCPH</name>
<dbReference type="Gene3D" id="3.30.9.10">
    <property type="entry name" value="D-Amino Acid Oxidase, subunit A, domain 2"/>
    <property type="match status" value="1"/>
</dbReference>
<gene>
    <name evidence="2" type="ORF">MPHL21000_16915</name>
</gene>
<evidence type="ECO:0000313" key="2">
    <source>
        <dbReference type="EMBL" id="KAB7754368.1"/>
    </source>
</evidence>
<feature type="domain" description="FAD-binding" evidence="1">
    <location>
        <begin position="7"/>
        <end position="340"/>
    </location>
</feature>
<sequence>MSTTRTALISGAGIAGPAVAFWLAEAGWDVTVVERAERLRTGGYPVDIRGTAREVIDRMGLTDKIDAHRHRNPAIEFLSPGGRRIARMDPNEVLSDPKSGDVEIARGTLTGVLYDATRHRADYVFGDTITDLSPTDTGVEVTFKHRATQRFDVVIGADGIHSKVRALAFGDEGQFLHHLGAYVAIWDIRGEMFAPGTGYMYSHPGRSAALMRSFDGSETRAFLTYVHPRPGSVNRHDISAITAELEREFAADRWRTEEIIATLRDADDVFFDSVSQVRMPRWSKGRVTLVGDAAYAPAFLSGQGTSLALAGAYVLAGELARHDDPAAGFAEYERRVREFVTRNQRLAVRTDSTVLSRTRGQLLRRNIRLMAWPVLQRLGLDRLLRRERRDATTDLALTEHDLRRSLADVRETP</sequence>
<organism evidence="2 3">
    <name type="scientific">Mycolicibacterium phlei DSM 43239 = CCUG 21000</name>
    <dbReference type="NCBI Taxonomy" id="1226750"/>
    <lineage>
        <taxon>Bacteria</taxon>
        <taxon>Bacillati</taxon>
        <taxon>Actinomycetota</taxon>
        <taxon>Actinomycetes</taxon>
        <taxon>Mycobacteriales</taxon>
        <taxon>Mycobacteriaceae</taxon>
        <taxon>Mycolicibacterium</taxon>
    </lineage>
</organism>
<dbReference type="InterPro" id="IPR036188">
    <property type="entry name" value="FAD/NAD-bd_sf"/>
</dbReference>
<dbReference type="Proteomes" id="UP000325690">
    <property type="component" value="Unassembled WGS sequence"/>
</dbReference>